<dbReference type="Gene3D" id="3.40.50.2000">
    <property type="entry name" value="Glycogen Phosphorylase B"/>
    <property type="match status" value="2"/>
</dbReference>
<dbReference type="InterPro" id="IPR001296">
    <property type="entry name" value="Glyco_trans_1"/>
</dbReference>
<sequence>MHEVSEPKWRGDQDLDFGSLAPMRIAIVAESFLPAINGVTNSILRVIEHMTARGHEVTVIAPSPGVTAYGKARIVRVPSFGFPRYPELRIGHSRDFVREVLREIKPDVVHLGSPAVLGAASLRAAQELGIPSVAIYQTDLAGFASRYHLGLAGRSIWRYIANIHRRADLTLAPSTAAVWDLRERGVNNVVRWMRGVDLERFNPSFRDEELRKSFAPDGQLIIGFVGRLAREKQIERLKGLCRMPHIKVVIVGDGPMKAKLEKELKGAIFTGFKSGEELSTLYASFDVFVHTGQDETFCQAVQEALASGVPVVAPASGGPLDLVQHGHNGFLWTEASRYSLVGAVVELAKYPVKRERLAANARPSVEVRPWCGVMDELEGHYRSVIGGLSFAYRGVAA</sequence>
<dbReference type="InterPro" id="IPR028098">
    <property type="entry name" value="Glyco_trans_4-like_N"/>
</dbReference>
<dbReference type="SUPFAM" id="SSF53756">
    <property type="entry name" value="UDP-Glycosyltransferase/glycogen phosphorylase"/>
    <property type="match status" value="1"/>
</dbReference>
<feature type="domain" description="Glycosyltransferase subfamily 4-like N-terminal" evidence="2">
    <location>
        <begin position="36"/>
        <end position="200"/>
    </location>
</feature>
<dbReference type="CDD" id="cd03814">
    <property type="entry name" value="GT4-like"/>
    <property type="match status" value="1"/>
</dbReference>
<accession>A0A094QKK8</accession>
<dbReference type="Pfam" id="PF13439">
    <property type="entry name" value="Glyco_transf_4"/>
    <property type="match status" value="1"/>
</dbReference>
<evidence type="ECO:0000259" key="1">
    <source>
        <dbReference type="Pfam" id="PF00534"/>
    </source>
</evidence>
<gene>
    <name evidence="3" type="ORF">GM51_16010</name>
</gene>
<protein>
    <recommendedName>
        <fullName evidence="4">Glycosyltransferase subfamily 4-like N-terminal domain-containing protein</fullName>
    </recommendedName>
</protein>
<evidence type="ECO:0000259" key="2">
    <source>
        <dbReference type="Pfam" id="PF13439"/>
    </source>
</evidence>
<dbReference type="GO" id="GO:0016758">
    <property type="term" value="F:hexosyltransferase activity"/>
    <property type="evidence" value="ECO:0007669"/>
    <property type="project" value="TreeGrafter"/>
</dbReference>
<dbReference type="PANTHER" id="PTHR45947">
    <property type="entry name" value="SULFOQUINOVOSYL TRANSFERASE SQD2"/>
    <property type="match status" value="1"/>
</dbReference>
<organism evidence="3">
    <name type="scientific">freshwater metagenome</name>
    <dbReference type="NCBI Taxonomy" id="449393"/>
    <lineage>
        <taxon>unclassified sequences</taxon>
        <taxon>metagenomes</taxon>
        <taxon>ecological metagenomes</taxon>
    </lineage>
</organism>
<dbReference type="AlphaFoldDB" id="A0A094QKK8"/>
<reference evidence="3" key="1">
    <citation type="submission" date="2014-06" db="EMBL/GenBank/DDBJ databases">
        <title>Key roles for freshwater Actinobacteria revealed by deep metagenomic sequencing.</title>
        <authorList>
            <person name="Ghai R."/>
            <person name="Mizuno C.M."/>
            <person name="Picazo A."/>
            <person name="Camacho A."/>
            <person name="Rodriguez-Valera F."/>
        </authorList>
    </citation>
    <scope>NUCLEOTIDE SEQUENCE</scope>
</reference>
<dbReference type="PANTHER" id="PTHR45947:SF3">
    <property type="entry name" value="SULFOQUINOVOSYL TRANSFERASE SQD2"/>
    <property type="match status" value="1"/>
</dbReference>
<proteinExistence type="predicted"/>
<evidence type="ECO:0000313" key="3">
    <source>
        <dbReference type="EMBL" id="KGA14956.1"/>
    </source>
</evidence>
<comment type="caution">
    <text evidence="3">The sequence shown here is derived from an EMBL/GenBank/DDBJ whole genome shotgun (WGS) entry which is preliminary data.</text>
</comment>
<dbReference type="EMBL" id="JNSL01000130">
    <property type="protein sequence ID" value="KGA14956.1"/>
    <property type="molecule type" value="Genomic_DNA"/>
</dbReference>
<dbReference type="Pfam" id="PF00534">
    <property type="entry name" value="Glycos_transf_1"/>
    <property type="match status" value="1"/>
</dbReference>
<evidence type="ECO:0008006" key="4">
    <source>
        <dbReference type="Google" id="ProtNLM"/>
    </source>
</evidence>
<feature type="domain" description="Glycosyl transferase family 1" evidence="1">
    <location>
        <begin position="206"/>
        <end position="362"/>
    </location>
</feature>
<name>A0A094QKK8_9ZZZZ</name>
<dbReference type="InterPro" id="IPR050194">
    <property type="entry name" value="Glycosyltransferase_grp1"/>
</dbReference>